<keyword evidence="3" id="KW-1185">Reference proteome</keyword>
<dbReference type="InterPro" id="IPR046173">
    <property type="entry name" value="DUF6175"/>
</dbReference>
<dbReference type="PATRIC" id="fig|641526.4.peg.3313"/>
<dbReference type="AlphaFoldDB" id="S7VLB2"/>
<dbReference type="RefSeq" id="WP_020894527.1">
    <property type="nucleotide sequence ID" value="NZ_ATMR01000176.1"/>
</dbReference>
<dbReference type="Proteomes" id="UP000014962">
    <property type="component" value="Unassembled WGS sequence"/>
</dbReference>
<evidence type="ECO:0000313" key="2">
    <source>
        <dbReference type="EMBL" id="EPR70696.1"/>
    </source>
</evidence>
<feature type="chain" id="PRO_5004545371" evidence="1">
    <location>
        <begin position="25"/>
        <end position="320"/>
    </location>
</feature>
<gene>
    <name evidence="2" type="ORF">ADIWIN_3343</name>
</gene>
<dbReference type="STRING" id="641526.ADIWIN_3343"/>
<keyword evidence="1" id="KW-0732">Signal</keyword>
<dbReference type="OrthoDB" id="1320573at2"/>
<dbReference type="eggNOG" id="ENOG502Z94Q">
    <property type="taxonomic scope" value="Bacteria"/>
</dbReference>
<sequence>MKLQKQILVLFSTLLAINLSFSQAKKPTLMVVPADTWCYENGYSQTIDNQGVVKDIPLYQMALQRNSDLALVITQINGLLSERGFSAKDLSAELKKVEAKSAEQELRSSKNTGSEVSETPIDALKKAAKADIILEMSWAITDNGLEKQVTFILRGLDAYTGKQIAETSGTGAPDFSSPLPILLEEAVSSRIDKFLASLQTTFEGWFEKGREVNLGIRVWDDWEYDLESDNFGDDELSFLIENWLDANSVNGSYTTMDAEATMMNFEQVRIPMTYERNGKIRGLDARNWAKGLSDYLKDLGIVNKLTIRGLGEATLYLGSK</sequence>
<dbReference type="EMBL" id="ATMR01000176">
    <property type="protein sequence ID" value="EPR70696.1"/>
    <property type="molecule type" value="Genomic_DNA"/>
</dbReference>
<name>S7VLB2_9FLAO</name>
<organism evidence="2 3">
    <name type="scientific">Winogradskyella psychrotolerans RS-3</name>
    <dbReference type="NCBI Taxonomy" id="641526"/>
    <lineage>
        <taxon>Bacteria</taxon>
        <taxon>Pseudomonadati</taxon>
        <taxon>Bacteroidota</taxon>
        <taxon>Flavobacteriia</taxon>
        <taxon>Flavobacteriales</taxon>
        <taxon>Flavobacteriaceae</taxon>
        <taxon>Winogradskyella</taxon>
    </lineage>
</organism>
<dbReference type="Pfam" id="PF19672">
    <property type="entry name" value="DUF6175"/>
    <property type="match status" value="1"/>
</dbReference>
<accession>S7VLB2</accession>
<evidence type="ECO:0000313" key="3">
    <source>
        <dbReference type="Proteomes" id="UP000014962"/>
    </source>
</evidence>
<protein>
    <submittedName>
        <fullName evidence="2">Uncharacterized protein</fullName>
    </submittedName>
</protein>
<reference evidence="2 3" key="1">
    <citation type="journal article" date="2013" name="Genome Announc.">
        <title>Draft Genome Sequence of Winogradskyella psychrotolerans RS-3T, Isolated from the Marine Transect of Kongsfjorden, Ny-Alesund, Svalbard, Arctic Ocean.</title>
        <authorList>
            <person name="Kumar Pinnaka A."/>
            <person name="Ara S."/>
            <person name="Singh A."/>
            <person name="Shivaji S."/>
        </authorList>
    </citation>
    <scope>NUCLEOTIDE SEQUENCE [LARGE SCALE GENOMIC DNA]</scope>
    <source>
        <strain evidence="2 3">RS-3</strain>
    </source>
</reference>
<proteinExistence type="predicted"/>
<evidence type="ECO:0000256" key="1">
    <source>
        <dbReference type="SAM" id="SignalP"/>
    </source>
</evidence>
<comment type="caution">
    <text evidence="2">The sequence shown here is derived from an EMBL/GenBank/DDBJ whole genome shotgun (WGS) entry which is preliminary data.</text>
</comment>
<feature type="signal peptide" evidence="1">
    <location>
        <begin position="1"/>
        <end position="24"/>
    </location>
</feature>